<sequence>MTRINRERSKDIRLMREQGKSTREIQQHFVSLDINISLSTLRNHFREKPARRTGPRKLHRKILAAIDDHTNHTLSAKDLQHLIKADFGVLLGLSMIRMARRKLGWTYEKRGFASRTRDESQEERRMQELQRSECEEMLQDETTEVEDQSVVNSAIQLEANNRRKGASMFYKRRRRLATQASIGIAIRAMQRSCPDPPDSSEVCELKRRLSGTEQQVAFLMSSLEEMSSSLEAQTRNLQELQDQCRLKQTPPAPQQLDASTVTRRKLFTVKTEEPPPLEPAASTPAAPASFVATTTVPGPTLVPVSTPVPVSTLVQGPKPVRGSLPDVKTRSVSQACEEILYRNCVVKGEARPEGYAAQLFMALTPFEAYKSWAKKTNWSGSNGKMAIPHSVKQKLEFYVYQRFPTLSGDQWHRIRTKINERLRSPRKVDPEAKRLGFGQF</sequence>
<dbReference type="Proteomes" id="UP001335648">
    <property type="component" value="Unassembled WGS sequence"/>
</dbReference>
<dbReference type="EMBL" id="JAULUE010002065">
    <property type="protein sequence ID" value="KAK5879335.1"/>
    <property type="molecule type" value="Genomic_DNA"/>
</dbReference>
<dbReference type="InterPro" id="IPR018379">
    <property type="entry name" value="BEN_domain"/>
</dbReference>
<dbReference type="PROSITE" id="PS51457">
    <property type="entry name" value="BEN"/>
    <property type="match status" value="1"/>
</dbReference>
<dbReference type="AlphaFoldDB" id="A0AAN8B680"/>
<dbReference type="GO" id="GO:0003677">
    <property type="term" value="F:DNA binding"/>
    <property type="evidence" value="ECO:0007669"/>
    <property type="project" value="InterPro"/>
</dbReference>
<organism evidence="2 3">
    <name type="scientific">Champsocephalus esox</name>
    <name type="common">pike icefish</name>
    <dbReference type="NCBI Taxonomy" id="159716"/>
    <lineage>
        <taxon>Eukaryota</taxon>
        <taxon>Metazoa</taxon>
        <taxon>Chordata</taxon>
        <taxon>Craniata</taxon>
        <taxon>Vertebrata</taxon>
        <taxon>Euteleostomi</taxon>
        <taxon>Actinopterygii</taxon>
        <taxon>Neopterygii</taxon>
        <taxon>Teleostei</taxon>
        <taxon>Neoteleostei</taxon>
        <taxon>Acanthomorphata</taxon>
        <taxon>Eupercaria</taxon>
        <taxon>Perciformes</taxon>
        <taxon>Notothenioidei</taxon>
        <taxon>Channichthyidae</taxon>
        <taxon>Champsocephalus</taxon>
    </lineage>
</organism>
<feature type="domain" description="BEN" evidence="1">
    <location>
        <begin position="324"/>
        <end position="429"/>
    </location>
</feature>
<evidence type="ECO:0000313" key="2">
    <source>
        <dbReference type="EMBL" id="KAK5879335.1"/>
    </source>
</evidence>
<evidence type="ECO:0000259" key="1">
    <source>
        <dbReference type="PROSITE" id="PS51457"/>
    </source>
</evidence>
<reference evidence="2 3" key="1">
    <citation type="journal article" date="2023" name="Mol. Biol. Evol.">
        <title>Genomics of Secondarily Temperate Adaptation in the Only Non-Antarctic Icefish.</title>
        <authorList>
            <person name="Rivera-Colon A.G."/>
            <person name="Rayamajhi N."/>
            <person name="Minhas B.F."/>
            <person name="Madrigal G."/>
            <person name="Bilyk K.T."/>
            <person name="Yoon V."/>
            <person name="Hune M."/>
            <person name="Gregory S."/>
            <person name="Cheng C.H.C."/>
            <person name="Catchen J.M."/>
        </authorList>
    </citation>
    <scope>NUCLEOTIDE SEQUENCE [LARGE SCALE GENOMIC DNA]</scope>
    <source>
        <strain evidence="2">JC2023a</strain>
    </source>
</reference>
<gene>
    <name evidence="2" type="ORF">CesoFtcFv8_024649</name>
</gene>
<name>A0AAN8B680_9TELE</name>
<proteinExistence type="predicted"/>
<comment type="caution">
    <text evidence="2">The sequence shown here is derived from an EMBL/GenBank/DDBJ whole genome shotgun (WGS) entry which is preliminary data.</text>
</comment>
<evidence type="ECO:0000313" key="3">
    <source>
        <dbReference type="Proteomes" id="UP001335648"/>
    </source>
</evidence>
<keyword evidence="3" id="KW-1185">Reference proteome</keyword>
<accession>A0AAN8B680</accession>
<protein>
    <recommendedName>
        <fullName evidence="1">BEN domain-containing protein</fullName>
    </recommendedName>
</protein>